<gene>
    <name evidence="1" type="ORF">DJ017_10305</name>
</gene>
<organism evidence="1 2">
    <name type="scientific">Phenylobacterium soli</name>
    <dbReference type="NCBI Taxonomy" id="2170551"/>
    <lineage>
        <taxon>Bacteria</taxon>
        <taxon>Pseudomonadati</taxon>
        <taxon>Pseudomonadota</taxon>
        <taxon>Alphaproteobacteria</taxon>
        <taxon>Caulobacterales</taxon>
        <taxon>Caulobacteraceae</taxon>
        <taxon>Phenylobacterium</taxon>
    </lineage>
</organism>
<dbReference type="RefSeq" id="WP_111528640.1">
    <property type="nucleotide sequence ID" value="NZ_JBHRSG010000004.1"/>
</dbReference>
<dbReference type="Proteomes" id="UP000249254">
    <property type="component" value="Unassembled WGS sequence"/>
</dbReference>
<dbReference type="Pfam" id="PF24175">
    <property type="entry name" value="SU10_adaptor"/>
    <property type="match status" value="1"/>
</dbReference>
<reference evidence="2" key="1">
    <citation type="submission" date="2018-05" db="EMBL/GenBank/DDBJ databases">
        <authorList>
            <person name="Li X."/>
        </authorList>
    </citation>
    <scope>NUCLEOTIDE SEQUENCE [LARGE SCALE GENOMIC DNA]</scope>
    <source>
        <strain evidence="2">LX32</strain>
    </source>
</reference>
<dbReference type="EMBL" id="QFYQ01000001">
    <property type="protein sequence ID" value="RAK54890.1"/>
    <property type="molecule type" value="Genomic_DNA"/>
</dbReference>
<name>A0A328AJC6_9CAUL</name>
<evidence type="ECO:0000313" key="1">
    <source>
        <dbReference type="EMBL" id="RAK54890.1"/>
    </source>
</evidence>
<dbReference type="InterPro" id="IPR056209">
    <property type="entry name" value="SU10_adaptor"/>
</dbReference>
<dbReference type="OrthoDB" id="7366738at2"/>
<keyword evidence="2" id="KW-1185">Reference proteome</keyword>
<protein>
    <submittedName>
        <fullName evidence="1">Uncharacterized protein</fullName>
    </submittedName>
</protein>
<evidence type="ECO:0000313" key="2">
    <source>
        <dbReference type="Proteomes" id="UP000249254"/>
    </source>
</evidence>
<dbReference type="AlphaFoldDB" id="A0A328AJC6"/>
<accession>A0A328AJC6</accession>
<sequence>MAITTYAELQAAAANWLVRADLTARIPEFIALAETRLNRALRTRLAETEQPLTGVVGARTIPLPAGFAEPLALWILRSDGSRCALRFAEPGLLAATSLRGQPSLWGVDGGALAFDRPCDQAYGFVLRMLAKFQLSDAAPTNALLADWPDVYLFATLCEAAPFLRDAELAQAYAGKLEAALAEINSKEARSRAPRTLATDLPRPRAPFDILRGS</sequence>
<comment type="caution">
    <text evidence="1">The sequence shown here is derived from an EMBL/GenBank/DDBJ whole genome shotgun (WGS) entry which is preliminary data.</text>
</comment>
<proteinExistence type="predicted"/>